<dbReference type="PRINTS" id="PR01217">
    <property type="entry name" value="PRICHEXTENSN"/>
</dbReference>
<reference evidence="3" key="1">
    <citation type="journal article" date="2020" name="Nat. Genet.">
        <title>Genomic diversifications of five Gossypium allopolyploid species and their impact on cotton improvement.</title>
        <authorList>
            <person name="Chen Z.J."/>
            <person name="Sreedasyam A."/>
            <person name="Ando A."/>
            <person name="Song Q."/>
            <person name="De Santiago L.M."/>
            <person name="Hulse-Kemp A.M."/>
            <person name="Ding M."/>
            <person name="Ye W."/>
            <person name="Kirkbride R.C."/>
            <person name="Jenkins J."/>
            <person name="Plott C."/>
            <person name="Lovell J."/>
            <person name="Lin Y.M."/>
            <person name="Vaughn R."/>
            <person name="Liu B."/>
            <person name="Simpson S."/>
            <person name="Scheffler B.E."/>
            <person name="Wen L."/>
            <person name="Saski C.A."/>
            <person name="Grover C.E."/>
            <person name="Hu G."/>
            <person name="Conover J.L."/>
            <person name="Carlson J.W."/>
            <person name="Shu S."/>
            <person name="Boston L.B."/>
            <person name="Williams M."/>
            <person name="Peterson D.G."/>
            <person name="McGee K."/>
            <person name="Jones D.C."/>
            <person name="Wendel J.F."/>
            <person name="Stelly D.M."/>
            <person name="Grimwood J."/>
            <person name="Schmutz J."/>
        </authorList>
    </citation>
    <scope>NUCLEOTIDE SEQUENCE [LARGE SCALE GENOMIC DNA]</scope>
    <source>
        <strain evidence="3">cv. TM-1</strain>
    </source>
</reference>
<keyword evidence="1" id="KW-1133">Transmembrane helix</keyword>
<dbReference type="PANTHER" id="PTHR48216:SF1">
    <property type="match status" value="1"/>
</dbReference>
<dbReference type="GeneID" id="107918605"/>
<dbReference type="PANTHER" id="PTHR48216">
    <property type="match status" value="1"/>
</dbReference>
<feature type="chain" id="PRO_5045822866" evidence="2">
    <location>
        <begin position="19"/>
        <end position="294"/>
    </location>
</feature>
<keyword evidence="1" id="KW-0812">Transmembrane</keyword>
<reference evidence="4" key="2">
    <citation type="submission" date="2025-08" db="UniProtKB">
        <authorList>
            <consortium name="RefSeq"/>
        </authorList>
    </citation>
    <scope>IDENTIFICATION</scope>
</reference>
<protein>
    <submittedName>
        <fullName evidence="4">Leucine-rich repeat extensin-like protein 5</fullName>
    </submittedName>
</protein>
<name>A0ABM3BBW6_GOSHI</name>
<feature type="transmembrane region" description="Helical" evidence="1">
    <location>
        <begin position="152"/>
        <end position="174"/>
    </location>
</feature>
<keyword evidence="3" id="KW-1185">Reference proteome</keyword>
<keyword evidence="2" id="KW-0732">Signal</keyword>
<dbReference type="RefSeq" id="XP_040964514.1">
    <property type="nucleotide sequence ID" value="XM_041108580.1"/>
</dbReference>
<feature type="signal peptide" evidence="2">
    <location>
        <begin position="1"/>
        <end position="18"/>
    </location>
</feature>
<sequence length="294" mass="30743">MASFNCLALAFLIALSFASIDVGVAARHLLKQPQPQSLPSFPNLPTPSRQSFPWPGALPPLPTTLPAGLPPLPSIPSVPTIPTAVPPIPFSFPPLPSFPYLPNPGALPPLPTTLPRGLPPLPSIPSIPTAVPSIPFFSPPPSRSTPTKMASFNFLALAFLIALSFASIDVGVAARHLLQQPQPQSLPSFPNLPTPSRQSFPWPGALPPLPTTFPTGLPPLPSIPSVPTIPTAIPPIPFSFPPLPSFPYLPNPGALPPLPTTLPRGLPPLPSIPSIPTAVPSIPFFSPPPSRSTP</sequence>
<dbReference type="Proteomes" id="UP000818029">
    <property type="component" value="Chromosome D13"/>
</dbReference>
<evidence type="ECO:0000313" key="3">
    <source>
        <dbReference type="Proteomes" id="UP000818029"/>
    </source>
</evidence>
<organism evidence="3 4">
    <name type="scientific">Gossypium hirsutum</name>
    <name type="common">Upland cotton</name>
    <name type="synonym">Gossypium mexicanum</name>
    <dbReference type="NCBI Taxonomy" id="3635"/>
    <lineage>
        <taxon>Eukaryota</taxon>
        <taxon>Viridiplantae</taxon>
        <taxon>Streptophyta</taxon>
        <taxon>Embryophyta</taxon>
        <taxon>Tracheophyta</taxon>
        <taxon>Spermatophyta</taxon>
        <taxon>Magnoliopsida</taxon>
        <taxon>eudicotyledons</taxon>
        <taxon>Gunneridae</taxon>
        <taxon>Pentapetalae</taxon>
        <taxon>rosids</taxon>
        <taxon>malvids</taxon>
        <taxon>Malvales</taxon>
        <taxon>Malvaceae</taxon>
        <taxon>Malvoideae</taxon>
        <taxon>Gossypium</taxon>
    </lineage>
</organism>
<proteinExistence type="predicted"/>
<gene>
    <name evidence="4" type="primary">LOC107918605</name>
</gene>
<accession>A0ABM3BBW6</accession>
<evidence type="ECO:0000256" key="1">
    <source>
        <dbReference type="SAM" id="Phobius"/>
    </source>
</evidence>
<evidence type="ECO:0000313" key="4">
    <source>
        <dbReference type="RefSeq" id="XP_040964514.1"/>
    </source>
</evidence>
<keyword evidence="1" id="KW-0472">Membrane</keyword>
<evidence type="ECO:0000256" key="2">
    <source>
        <dbReference type="SAM" id="SignalP"/>
    </source>
</evidence>